<evidence type="ECO:0000259" key="6">
    <source>
        <dbReference type="Pfam" id="PF25106"/>
    </source>
</evidence>
<evidence type="ECO:0000256" key="1">
    <source>
        <dbReference type="ARBA" id="ARBA00004613"/>
    </source>
</evidence>
<dbReference type="Pfam" id="PF23560">
    <property type="entry name" value="GBD_Hemicentin"/>
    <property type="match status" value="1"/>
</dbReference>
<keyword evidence="4" id="KW-0325">Glycoprotein</keyword>
<evidence type="ECO:0000259" key="5">
    <source>
        <dbReference type="Pfam" id="PF23560"/>
    </source>
</evidence>
<keyword evidence="2" id="KW-0964">Secreted</keyword>
<accession>A0A183CZT6</accession>
<name>A0A183CZT6_9BILA</name>
<evidence type="ECO:0000256" key="3">
    <source>
        <dbReference type="ARBA" id="ARBA00022729"/>
    </source>
</evidence>
<dbReference type="AlphaFoldDB" id="A0A183CZT6"/>
<keyword evidence="3" id="KW-0732">Signal</keyword>
<evidence type="ECO:0000256" key="4">
    <source>
        <dbReference type="ARBA" id="ARBA00023180"/>
    </source>
</evidence>
<protein>
    <submittedName>
        <fullName evidence="7">Hemicentin 1</fullName>
    </submittedName>
</protein>
<sequence length="312" mass="35136">LALEASLPSSFIYVFTDARAKDYHLEDQILNLIQEKQSSVVFVMTGDCNDRSHPGFRCYEKIAAVSFGQVFHLEKTDVNKVLNYVRHSIAMKMVHILYEVRDKGGSTLRQIPVDKSLNELTLSLSGDKDDGDYLDISLINPKGARVDRNQFGDDTGSIDLHNIKLIRIRDPMPGIWHVRTSSRLKHTLRVLGHGAIDFKYGFATKPVEKVEMPATRHLQNPYLFYIGPFIPPQGHYFVRVKGEDDGVYEFQRIAPTALSPVDAGGPRAYMADRITAVAAQPVNLTCSVASKGEFTLYWYRGREKLGGPLFYP</sequence>
<dbReference type="Pfam" id="PF25106">
    <property type="entry name" value="VWA_4"/>
    <property type="match status" value="1"/>
</dbReference>
<evidence type="ECO:0000256" key="2">
    <source>
        <dbReference type="ARBA" id="ARBA00022525"/>
    </source>
</evidence>
<dbReference type="InterPro" id="IPR052577">
    <property type="entry name" value="VWA7"/>
</dbReference>
<reference evidence="7" key="1">
    <citation type="submission" date="2016-06" db="UniProtKB">
        <authorList>
            <consortium name="WormBaseParasite"/>
        </authorList>
    </citation>
    <scope>IDENTIFICATION</scope>
</reference>
<comment type="subcellular location">
    <subcellularLocation>
        <location evidence="1">Secreted</location>
    </subcellularLocation>
</comment>
<dbReference type="InterPro" id="IPR056861">
    <property type="entry name" value="HMCN1-like_VWA"/>
</dbReference>
<dbReference type="GO" id="GO:0005576">
    <property type="term" value="C:extracellular region"/>
    <property type="evidence" value="ECO:0007669"/>
    <property type="project" value="UniProtKB-SubCell"/>
</dbReference>
<feature type="domain" description="Hemicentin/VWA7 galactose-binding" evidence="5">
    <location>
        <begin position="94"/>
        <end position="194"/>
    </location>
</feature>
<organism evidence="7">
    <name type="scientific">Gongylonema pulchrum</name>
    <dbReference type="NCBI Taxonomy" id="637853"/>
    <lineage>
        <taxon>Eukaryota</taxon>
        <taxon>Metazoa</taxon>
        <taxon>Ecdysozoa</taxon>
        <taxon>Nematoda</taxon>
        <taxon>Chromadorea</taxon>
        <taxon>Rhabditida</taxon>
        <taxon>Spirurina</taxon>
        <taxon>Spiruromorpha</taxon>
        <taxon>Spiruroidea</taxon>
        <taxon>Gongylonematidae</taxon>
        <taxon>Gongylonema</taxon>
    </lineage>
</organism>
<dbReference type="PANTHER" id="PTHR14905">
    <property type="entry name" value="NG37"/>
    <property type="match status" value="1"/>
</dbReference>
<evidence type="ECO:0000313" key="7">
    <source>
        <dbReference type="WBParaSite" id="GPUH_0000198201-mRNA-1"/>
    </source>
</evidence>
<dbReference type="InterPro" id="IPR056475">
    <property type="entry name" value="GBD_Hemicentin/VWA7"/>
</dbReference>
<feature type="domain" description="Hemicentin-1-like von Willebrand factor A" evidence="6">
    <location>
        <begin position="1"/>
        <end position="75"/>
    </location>
</feature>
<dbReference type="WBParaSite" id="GPUH_0000198201-mRNA-1">
    <property type="protein sequence ID" value="GPUH_0000198201-mRNA-1"/>
    <property type="gene ID" value="GPUH_0000198201"/>
</dbReference>
<dbReference type="PANTHER" id="PTHR14905:SF7">
    <property type="entry name" value="VON WILLEBRAND FACTOR A DOMAIN-CONTAINING PROTEIN 7"/>
    <property type="match status" value="1"/>
</dbReference>
<proteinExistence type="predicted"/>